<keyword evidence="3" id="KW-1185">Reference proteome</keyword>
<dbReference type="Proteomes" id="UP000499080">
    <property type="component" value="Unassembled WGS sequence"/>
</dbReference>
<accession>A0A4Y2CTZ8</accession>
<evidence type="ECO:0000256" key="1">
    <source>
        <dbReference type="SAM" id="MobiDB-lite"/>
    </source>
</evidence>
<evidence type="ECO:0000313" key="3">
    <source>
        <dbReference type="Proteomes" id="UP000499080"/>
    </source>
</evidence>
<gene>
    <name evidence="2" type="ORF">AVEN_102374_1</name>
</gene>
<protein>
    <submittedName>
        <fullName evidence="2">Uncharacterized protein</fullName>
    </submittedName>
</protein>
<dbReference type="EMBL" id="BGPR01240509">
    <property type="protein sequence ID" value="GBM07910.1"/>
    <property type="molecule type" value="Genomic_DNA"/>
</dbReference>
<evidence type="ECO:0000313" key="2">
    <source>
        <dbReference type="EMBL" id="GBM07910.1"/>
    </source>
</evidence>
<comment type="caution">
    <text evidence="2">The sequence shown here is derived from an EMBL/GenBank/DDBJ whole genome shotgun (WGS) entry which is preliminary data.</text>
</comment>
<reference evidence="2 3" key="1">
    <citation type="journal article" date="2019" name="Sci. Rep.">
        <title>Orb-weaving spider Araneus ventricosus genome elucidates the spidroin gene catalogue.</title>
        <authorList>
            <person name="Kono N."/>
            <person name="Nakamura H."/>
            <person name="Ohtoshi R."/>
            <person name="Moran D.A.P."/>
            <person name="Shinohara A."/>
            <person name="Yoshida Y."/>
            <person name="Fujiwara M."/>
            <person name="Mori M."/>
            <person name="Tomita M."/>
            <person name="Arakawa K."/>
        </authorList>
    </citation>
    <scope>NUCLEOTIDE SEQUENCE [LARGE SCALE GENOMIC DNA]</scope>
</reference>
<organism evidence="2 3">
    <name type="scientific">Araneus ventricosus</name>
    <name type="common">Orbweaver spider</name>
    <name type="synonym">Epeira ventricosa</name>
    <dbReference type="NCBI Taxonomy" id="182803"/>
    <lineage>
        <taxon>Eukaryota</taxon>
        <taxon>Metazoa</taxon>
        <taxon>Ecdysozoa</taxon>
        <taxon>Arthropoda</taxon>
        <taxon>Chelicerata</taxon>
        <taxon>Arachnida</taxon>
        <taxon>Araneae</taxon>
        <taxon>Araneomorphae</taxon>
        <taxon>Entelegynae</taxon>
        <taxon>Araneoidea</taxon>
        <taxon>Araneidae</taxon>
        <taxon>Araneus</taxon>
    </lineage>
</organism>
<feature type="compositionally biased region" description="Basic and acidic residues" evidence="1">
    <location>
        <begin position="57"/>
        <end position="79"/>
    </location>
</feature>
<feature type="region of interest" description="Disordered" evidence="1">
    <location>
        <begin position="48"/>
        <end position="79"/>
    </location>
</feature>
<proteinExistence type="predicted"/>
<feature type="non-terminal residue" evidence="2">
    <location>
        <position position="1"/>
    </location>
</feature>
<name>A0A4Y2CTZ8_ARAVE</name>
<sequence length="79" mass="9205">FQAEGQTPSRWCGAEVWRGVCQIRRRPRHVTAVQNEEVSPKIAFMLLQNGTSRQSRSKRDPTRTRSLTDRCRLEFSETN</sequence>
<dbReference type="AlphaFoldDB" id="A0A4Y2CTZ8"/>